<protein>
    <recommendedName>
        <fullName evidence="2">Phosphoesterase</fullName>
        <ecNumber evidence="2">3.1.4.-</ecNumber>
    </recommendedName>
</protein>
<evidence type="ECO:0000313" key="6">
    <source>
        <dbReference type="Proteomes" id="UP000265489"/>
    </source>
</evidence>
<dbReference type="PANTHER" id="PTHR11124">
    <property type="entry name" value="VACUOLAR SORTING PROTEIN VPS29"/>
    <property type="match status" value="1"/>
</dbReference>
<comment type="caution">
    <text evidence="5">The sequence shown here is derived from an EMBL/GenBank/DDBJ whole genome shotgun (WGS) entry which is preliminary data.</text>
</comment>
<dbReference type="InterPro" id="IPR000979">
    <property type="entry name" value="Phosphodiesterase_MJ0936/Vps29"/>
</dbReference>
<organism evidence="5 6">
    <name type="scientific">Holdemanella biformis</name>
    <dbReference type="NCBI Taxonomy" id="1735"/>
    <lineage>
        <taxon>Bacteria</taxon>
        <taxon>Bacillati</taxon>
        <taxon>Bacillota</taxon>
        <taxon>Erysipelotrichia</taxon>
        <taxon>Erysipelotrichales</taxon>
        <taxon>Erysipelotrichaceae</taxon>
        <taxon>Holdemanella</taxon>
    </lineage>
</organism>
<reference evidence="6 7" key="1">
    <citation type="submission" date="2018-08" db="EMBL/GenBank/DDBJ databases">
        <title>A genome reference for cultivated species of the human gut microbiota.</title>
        <authorList>
            <person name="Zou Y."/>
            <person name="Xue W."/>
            <person name="Luo G."/>
        </authorList>
    </citation>
    <scope>NUCLEOTIDE SEQUENCE [LARGE SCALE GENOMIC DNA]</scope>
    <source>
        <strain evidence="5 6">AF15-20</strain>
        <strain evidence="4 7">AF22-10AC</strain>
    </source>
</reference>
<evidence type="ECO:0000313" key="5">
    <source>
        <dbReference type="EMBL" id="RGU92605.1"/>
    </source>
</evidence>
<dbReference type="GO" id="GO:0016787">
    <property type="term" value="F:hydrolase activity"/>
    <property type="evidence" value="ECO:0007669"/>
    <property type="project" value="UniProtKB-UniRule"/>
</dbReference>
<dbReference type="NCBIfam" id="TIGR00040">
    <property type="entry name" value="yfcE"/>
    <property type="match status" value="1"/>
</dbReference>
<evidence type="ECO:0000259" key="3">
    <source>
        <dbReference type="Pfam" id="PF12850"/>
    </source>
</evidence>
<gene>
    <name evidence="5" type="ORF">DWW32_04095</name>
    <name evidence="4" type="ORF">DWX92_05055</name>
</gene>
<dbReference type="InterPro" id="IPR029052">
    <property type="entry name" value="Metallo-depent_PP-like"/>
</dbReference>
<sequence length="164" mass="19194">MRIVIVSDNHGNQNILKILYHIYSSLYKDNVKFIHLGDSQATNINDLNNFICVKGNNDTLDLPKFQRLTVLDKRIHFSHGDEGLDEIKKDIDQHHPDIYLYGHTHLVKEQIYNNCLILNPGSITLPRDDWHGSYIILTIDKKVTYKLVRINVETFLNQYQCFIE</sequence>
<evidence type="ECO:0000313" key="7">
    <source>
        <dbReference type="Proteomes" id="UP000285274"/>
    </source>
</evidence>
<feature type="domain" description="Calcineurin-like phosphoesterase" evidence="3">
    <location>
        <begin position="1"/>
        <end position="141"/>
    </location>
</feature>
<dbReference type="Gene3D" id="3.60.21.10">
    <property type="match status" value="1"/>
</dbReference>
<dbReference type="AlphaFoldDB" id="A0A395W9W7"/>
<dbReference type="InterPro" id="IPR024654">
    <property type="entry name" value="Calcineurin-like_PHP_lpxH"/>
</dbReference>
<name>A0A395W9W7_9FIRM</name>
<comment type="similarity">
    <text evidence="1 2">Belongs to the metallophosphoesterase superfamily. YfcE family.</text>
</comment>
<dbReference type="SUPFAM" id="SSF56300">
    <property type="entry name" value="Metallo-dependent phosphatases"/>
    <property type="match status" value="1"/>
</dbReference>
<dbReference type="EC" id="3.1.4.-" evidence="2"/>
<comment type="cofactor">
    <cofactor evidence="2">
        <name>a divalent metal cation</name>
        <dbReference type="ChEBI" id="CHEBI:60240"/>
    </cofactor>
</comment>
<dbReference type="Pfam" id="PF12850">
    <property type="entry name" value="Metallophos_2"/>
    <property type="match status" value="1"/>
</dbReference>
<dbReference type="RefSeq" id="WP_118319864.1">
    <property type="nucleotide sequence ID" value="NZ_CATXNH010000070.1"/>
</dbReference>
<evidence type="ECO:0000256" key="2">
    <source>
        <dbReference type="RuleBase" id="RU362039"/>
    </source>
</evidence>
<dbReference type="Proteomes" id="UP000285274">
    <property type="component" value="Unassembled WGS sequence"/>
</dbReference>
<dbReference type="EMBL" id="QRVM01000017">
    <property type="protein sequence ID" value="RGS46980.1"/>
    <property type="molecule type" value="Genomic_DNA"/>
</dbReference>
<keyword evidence="2" id="KW-0479">Metal-binding</keyword>
<evidence type="ECO:0000256" key="1">
    <source>
        <dbReference type="ARBA" id="ARBA00008950"/>
    </source>
</evidence>
<dbReference type="Proteomes" id="UP000265489">
    <property type="component" value="Unassembled WGS sequence"/>
</dbReference>
<evidence type="ECO:0000313" key="4">
    <source>
        <dbReference type="EMBL" id="RGS46980.1"/>
    </source>
</evidence>
<dbReference type="GO" id="GO:0046872">
    <property type="term" value="F:metal ion binding"/>
    <property type="evidence" value="ECO:0007669"/>
    <property type="project" value="UniProtKB-KW"/>
</dbReference>
<dbReference type="GeneID" id="66579534"/>
<accession>A0A395W9W7</accession>
<proteinExistence type="inferred from homology"/>
<dbReference type="EMBL" id="QRYQ01000005">
    <property type="protein sequence ID" value="RGU92605.1"/>
    <property type="molecule type" value="Genomic_DNA"/>
</dbReference>